<dbReference type="PANTHER" id="PTHR43798:SF31">
    <property type="entry name" value="AB HYDROLASE SUPERFAMILY PROTEIN YCLE"/>
    <property type="match status" value="1"/>
</dbReference>
<evidence type="ECO:0000259" key="2">
    <source>
        <dbReference type="Pfam" id="PF00561"/>
    </source>
</evidence>
<dbReference type="EMBL" id="DXBY01000085">
    <property type="protein sequence ID" value="HIZ35195.1"/>
    <property type="molecule type" value="Genomic_DNA"/>
</dbReference>
<dbReference type="GO" id="GO:0016787">
    <property type="term" value="F:hydrolase activity"/>
    <property type="evidence" value="ECO:0007669"/>
    <property type="project" value="UniProtKB-KW"/>
</dbReference>
<dbReference type="SUPFAM" id="SSF53474">
    <property type="entry name" value="alpha/beta-Hydrolases"/>
    <property type="match status" value="1"/>
</dbReference>
<name>A0A9D2J334_9MICO</name>
<organism evidence="3 4">
    <name type="scientific">Candidatus Ruania gallistercoris</name>
    <dbReference type="NCBI Taxonomy" id="2838746"/>
    <lineage>
        <taxon>Bacteria</taxon>
        <taxon>Bacillati</taxon>
        <taxon>Actinomycetota</taxon>
        <taxon>Actinomycetes</taxon>
        <taxon>Micrococcales</taxon>
        <taxon>Ruaniaceae</taxon>
        <taxon>Ruania</taxon>
    </lineage>
</organism>
<comment type="caution">
    <text evidence="3">The sequence shown here is derived from an EMBL/GenBank/DDBJ whole genome shotgun (WGS) entry which is preliminary data.</text>
</comment>
<feature type="domain" description="AB hydrolase-1" evidence="2">
    <location>
        <begin position="38"/>
        <end position="258"/>
    </location>
</feature>
<evidence type="ECO:0000313" key="4">
    <source>
        <dbReference type="Proteomes" id="UP000824037"/>
    </source>
</evidence>
<protein>
    <submittedName>
        <fullName evidence="3">Alpha/beta hydrolase</fullName>
    </submittedName>
</protein>
<dbReference type="PRINTS" id="PR00111">
    <property type="entry name" value="ABHYDROLASE"/>
</dbReference>
<dbReference type="PANTHER" id="PTHR43798">
    <property type="entry name" value="MONOACYLGLYCEROL LIPASE"/>
    <property type="match status" value="1"/>
</dbReference>
<reference evidence="3" key="1">
    <citation type="journal article" date="2021" name="PeerJ">
        <title>Extensive microbial diversity within the chicken gut microbiome revealed by metagenomics and culture.</title>
        <authorList>
            <person name="Gilroy R."/>
            <person name="Ravi A."/>
            <person name="Getino M."/>
            <person name="Pursley I."/>
            <person name="Horton D.L."/>
            <person name="Alikhan N.F."/>
            <person name="Baker D."/>
            <person name="Gharbi K."/>
            <person name="Hall N."/>
            <person name="Watson M."/>
            <person name="Adriaenssens E.M."/>
            <person name="Foster-Nyarko E."/>
            <person name="Jarju S."/>
            <person name="Secka A."/>
            <person name="Antonio M."/>
            <person name="Oren A."/>
            <person name="Chaudhuri R.R."/>
            <person name="La Ragione R."/>
            <person name="Hildebrand F."/>
            <person name="Pallen M.J."/>
        </authorList>
    </citation>
    <scope>NUCLEOTIDE SEQUENCE</scope>
    <source>
        <strain evidence="3">ChiGjej4B4-7305</strain>
    </source>
</reference>
<dbReference type="AlphaFoldDB" id="A0A9D2J334"/>
<dbReference type="InterPro" id="IPR000073">
    <property type="entry name" value="AB_hydrolase_1"/>
</dbReference>
<sequence length="284" mass="30839">MTTDWTSTAPGLEPNVLNRRGSPLHYWVGGPQGGSAIAFLHGATMDHRMFNAQIPAVLGDHRVLAWDARGHGRSRPIGTDDLTIEDYVDDLVAVLDDAGIDQVLLVGQSMGAYIAQHTILRHPERVAGLVVIGSTPIALPLSWADHLAVRLVAPTFRIWPLAHLRRTIAKTTAVRADVQAYAVDAVSMISHRDLARIFTAVATAVRREGFPLRIDVPFLLTHGEHDGTGNIRKDAPGWAASDERIDYVVIPDAGHNANQDNSSTFNDELLRYLGGAADPLRPSP</sequence>
<dbReference type="Proteomes" id="UP000824037">
    <property type="component" value="Unassembled WGS sequence"/>
</dbReference>
<dbReference type="InterPro" id="IPR029058">
    <property type="entry name" value="AB_hydrolase_fold"/>
</dbReference>
<dbReference type="Gene3D" id="3.40.50.1820">
    <property type="entry name" value="alpha/beta hydrolase"/>
    <property type="match status" value="1"/>
</dbReference>
<keyword evidence="1 3" id="KW-0378">Hydrolase</keyword>
<reference evidence="3" key="2">
    <citation type="submission" date="2021-04" db="EMBL/GenBank/DDBJ databases">
        <authorList>
            <person name="Gilroy R."/>
        </authorList>
    </citation>
    <scope>NUCLEOTIDE SEQUENCE</scope>
    <source>
        <strain evidence="3">ChiGjej4B4-7305</strain>
    </source>
</reference>
<dbReference type="Pfam" id="PF00561">
    <property type="entry name" value="Abhydrolase_1"/>
    <property type="match status" value="1"/>
</dbReference>
<evidence type="ECO:0000256" key="1">
    <source>
        <dbReference type="ARBA" id="ARBA00022801"/>
    </source>
</evidence>
<dbReference type="GO" id="GO:0016020">
    <property type="term" value="C:membrane"/>
    <property type="evidence" value="ECO:0007669"/>
    <property type="project" value="TreeGrafter"/>
</dbReference>
<gene>
    <name evidence="3" type="ORF">H9815_05420</name>
</gene>
<evidence type="ECO:0000313" key="3">
    <source>
        <dbReference type="EMBL" id="HIZ35195.1"/>
    </source>
</evidence>
<dbReference type="InterPro" id="IPR050266">
    <property type="entry name" value="AB_hydrolase_sf"/>
</dbReference>
<accession>A0A9D2J334</accession>
<proteinExistence type="predicted"/>